<comment type="caution">
    <text evidence="4">The sequence shown here is derived from an EMBL/GenBank/DDBJ whole genome shotgun (WGS) entry which is preliminary data.</text>
</comment>
<evidence type="ECO:0000256" key="1">
    <source>
        <dbReference type="ARBA" id="ARBA00022801"/>
    </source>
</evidence>
<protein>
    <recommendedName>
        <fullName evidence="3">PPM-type phosphatase domain-containing protein</fullName>
    </recommendedName>
</protein>
<dbReference type="InterPro" id="IPR036457">
    <property type="entry name" value="PPM-type-like_dom_sf"/>
</dbReference>
<evidence type="ECO:0000259" key="3">
    <source>
        <dbReference type="Pfam" id="PF07228"/>
    </source>
</evidence>
<dbReference type="EMBL" id="SUMC01000069">
    <property type="protein sequence ID" value="TKA01728.1"/>
    <property type="molecule type" value="Genomic_DNA"/>
</dbReference>
<sequence length="97" mass="10794">MLVLYTDGVIEARSPTGDFYPLAERVASLRASCPDALLDQIHRDLLAHTGRRLDDDAALLAIERTPSHHLHRPHATARPHYAHRQLRTTGPPPPPDP</sequence>
<reference evidence="4 5" key="1">
    <citation type="submission" date="2019-04" db="EMBL/GenBank/DDBJ databases">
        <title>Streptomyces oryziradicis sp. nov., a novel actinomycete isolated from rhizosphere soil of rice (Oryza sativa L.).</title>
        <authorList>
            <person name="Li C."/>
        </authorList>
    </citation>
    <scope>NUCLEOTIDE SEQUENCE [LARGE SCALE GENOMIC DNA]</scope>
    <source>
        <strain evidence="4 5">NEAU-C40</strain>
    </source>
</reference>
<evidence type="ECO:0000256" key="2">
    <source>
        <dbReference type="SAM" id="MobiDB-lite"/>
    </source>
</evidence>
<dbReference type="PANTHER" id="PTHR43156:SF2">
    <property type="entry name" value="STAGE II SPORULATION PROTEIN E"/>
    <property type="match status" value="1"/>
</dbReference>
<dbReference type="Gene3D" id="3.60.40.10">
    <property type="entry name" value="PPM-type phosphatase domain"/>
    <property type="match status" value="1"/>
</dbReference>
<dbReference type="InterPro" id="IPR052016">
    <property type="entry name" value="Bact_Sigma-Reg"/>
</dbReference>
<feature type="compositionally biased region" description="Basic residues" evidence="2">
    <location>
        <begin position="67"/>
        <end position="86"/>
    </location>
</feature>
<gene>
    <name evidence="4" type="ORF">FCI23_39970</name>
</gene>
<dbReference type="AlphaFoldDB" id="A0A4U0S0Y0"/>
<feature type="region of interest" description="Disordered" evidence="2">
    <location>
        <begin position="65"/>
        <end position="97"/>
    </location>
</feature>
<evidence type="ECO:0000313" key="5">
    <source>
        <dbReference type="Proteomes" id="UP000305778"/>
    </source>
</evidence>
<dbReference type="Proteomes" id="UP000305778">
    <property type="component" value="Unassembled WGS sequence"/>
</dbReference>
<dbReference type="GO" id="GO:0016791">
    <property type="term" value="F:phosphatase activity"/>
    <property type="evidence" value="ECO:0007669"/>
    <property type="project" value="TreeGrafter"/>
</dbReference>
<dbReference type="PANTHER" id="PTHR43156">
    <property type="entry name" value="STAGE II SPORULATION PROTEIN E-RELATED"/>
    <property type="match status" value="1"/>
</dbReference>
<dbReference type="InterPro" id="IPR001932">
    <property type="entry name" value="PPM-type_phosphatase-like_dom"/>
</dbReference>
<keyword evidence="5" id="KW-1185">Reference proteome</keyword>
<dbReference type="Pfam" id="PF07228">
    <property type="entry name" value="SpoIIE"/>
    <property type="match status" value="1"/>
</dbReference>
<proteinExistence type="predicted"/>
<evidence type="ECO:0000313" key="4">
    <source>
        <dbReference type="EMBL" id="TKA01728.1"/>
    </source>
</evidence>
<feature type="domain" description="PPM-type phosphatase" evidence="3">
    <location>
        <begin position="1"/>
        <end position="64"/>
    </location>
</feature>
<keyword evidence="1" id="KW-0378">Hydrolase</keyword>
<name>A0A4U0S0Y0_9ACTN</name>
<organism evidence="4 5">
    <name type="scientific">Actinacidiphila oryziradicis</name>
    <dbReference type="NCBI Taxonomy" id="2571141"/>
    <lineage>
        <taxon>Bacteria</taxon>
        <taxon>Bacillati</taxon>
        <taxon>Actinomycetota</taxon>
        <taxon>Actinomycetes</taxon>
        <taxon>Kitasatosporales</taxon>
        <taxon>Streptomycetaceae</taxon>
        <taxon>Actinacidiphila</taxon>
    </lineage>
</organism>
<dbReference type="OrthoDB" id="311904at2"/>
<accession>A0A4U0S0Y0</accession>